<dbReference type="RefSeq" id="WP_186859759.1">
    <property type="nucleotide sequence ID" value="NZ_JACOOO010000015.1"/>
</dbReference>
<evidence type="ECO:0000313" key="2">
    <source>
        <dbReference type="EMBL" id="MBC5628806.1"/>
    </source>
</evidence>
<feature type="transmembrane region" description="Helical" evidence="1">
    <location>
        <begin position="78"/>
        <end position="100"/>
    </location>
</feature>
<keyword evidence="1" id="KW-0472">Membrane</keyword>
<evidence type="ECO:0000313" key="3">
    <source>
        <dbReference type="Proteomes" id="UP000596929"/>
    </source>
</evidence>
<sequence>MDNGGDFMICPECNSKFRLRDRIKSMVKKYGEIKCSNCKSIFVEEKCHKGVSTSVCMGLTVLLCSTVNLVVSGLLKNMFIALSIVIFVAVVLVPSVMFLSQNWTSYEKIN</sequence>
<keyword evidence="1" id="KW-0812">Transmembrane</keyword>
<dbReference type="EMBL" id="JACOOO010000015">
    <property type="protein sequence ID" value="MBC5628806.1"/>
    <property type="molecule type" value="Genomic_DNA"/>
</dbReference>
<protein>
    <recommendedName>
        <fullName evidence="4">Cxxc_20_cxxc protein</fullName>
    </recommendedName>
</protein>
<keyword evidence="3" id="KW-1185">Reference proteome</keyword>
<dbReference type="Proteomes" id="UP000596929">
    <property type="component" value="Unassembled WGS sequence"/>
</dbReference>
<name>A0ABR7DBN8_9CLOT</name>
<comment type="caution">
    <text evidence="2">The sequence shown here is derived from an EMBL/GenBank/DDBJ whole genome shotgun (WGS) entry which is preliminary data.</text>
</comment>
<evidence type="ECO:0008006" key="4">
    <source>
        <dbReference type="Google" id="ProtNLM"/>
    </source>
</evidence>
<evidence type="ECO:0000256" key="1">
    <source>
        <dbReference type="SAM" id="Phobius"/>
    </source>
</evidence>
<accession>A0ABR7DBN8</accession>
<organism evidence="2 3">
    <name type="scientific">Clostridium hominis</name>
    <dbReference type="NCBI Taxonomy" id="2763036"/>
    <lineage>
        <taxon>Bacteria</taxon>
        <taxon>Bacillati</taxon>
        <taxon>Bacillota</taxon>
        <taxon>Clostridia</taxon>
        <taxon>Eubacteriales</taxon>
        <taxon>Clostridiaceae</taxon>
        <taxon>Clostridium</taxon>
    </lineage>
</organism>
<feature type="transmembrane region" description="Helical" evidence="1">
    <location>
        <begin position="51"/>
        <end position="71"/>
    </location>
</feature>
<gene>
    <name evidence="2" type="ORF">H8S20_07880</name>
</gene>
<proteinExistence type="predicted"/>
<reference evidence="2 3" key="1">
    <citation type="submission" date="2020-08" db="EMBL/GenBank/DDBJ databases">
        <title>Genome public.</title>
        <authorList>
            <person name="Liu C."/>
            <person name="Sun Q."/>
        </authorList>
    </citation>
    <scope>NUCLEOTIDE SEQUENCE [LARGE SCALE GENOMIC DNA]</scope>
    <source>
        <strain evidence="2 3">NSJ-6</strain>
    </source>
</reference>
<keyword evidence="1" id="KW-1133">Transmembrane helix</keyword>